<comment type="caution">
    <text evidence="2">The sequence shown here is derived from an EMBL/GenBank/DDBJ whole genome shotgun (WGS) entry which is preliminary data.</text>
</comment>
<keyword evidence="1" id="KW-1133">Transmembrane helix</keyword>
<dbReference type="AlphaFoldDB" id="A0A645F609"/>
<dbReference type="EMBL" id="VSSQ01055409">
    <property type="protein sequence ID" value="MPN09310.1"/>
    <property type="molecule type" value="Genomic_DNA"/>
</dbReference>
<sequence>MQLHSIVATSLFVVSVVALGAAATSLASGAHLGQTGAFFVIAAVCGMLTGRVVAPLLSARVVQTAFALLACSVALLLLQRAWLG</sequence>
<reference evidence="2" key="1">
    <citation type="submission" date="2019-08" db="EMBL/GenBank/DDBJ databases">
        <authorList>
            <person name="Kucharzyk K."/>
            <person name="Murdoch R.W."/>
            <person name="Higgins S."/>
            <person name="Loffler F."/>
        </authorList>
    </citation>
    <scope>NUCLEOTIDE SEQUENCE</scope>
</reference>
<accession>A0A645F609</accession>
<evidence type="ECO:0000313" key="2">
    <source>
        <dbReference type="EMBL" id="MPN09310.1"/>
    </source>
</evidence>
<gene>
    <name evidence="2" type="ORF">SDC9_156599</name>
</gene>
<feature type="transmembrane region" description="Helical" evidence="1">
    <location>
        <begin position="37"/>
        <end position="57"/>
    </location>
</feature>
<protein>
    <submittedName>
        <fullName evidence="2">Uncharacterized protein</fullName>
    </submittedName>
</protein>
<name>A0A645F609_9ZZZZ</name>
<evidence type="ECO:0000256" key="1">
    <source>
        <dbReference type="SAM" id="Phobius"/>
    </source>
</evidence>
<proteinExistence type="predicted"/>
<keyword evidence="1" id="KW-0472">Membrane</keyword>
<feature type="transmembrane region" description="Helical" evidence="1">
    <location>
        <begin position="64"/>
        <end position="83"/>
    </location>
</feature>
<keyword evidence="1" id="KW-0812">Transmembrane</keyword>
<organism evidence="2">
    <name type="scientific">bioreactor metagenome</name>
    <dbReference type="NCBI Taxonomy" id="1076179"/>
    <lineage>
        <taxon>unclassified sequences</taxon>
        <taxon>metagenomes</taxon>
        <taxon>ecological metagenomes</taxon>
    </lineage>
</organism>